<evidence type="ECO:0000313" key="2">
    <source>
        <dbReference type="EnsemblMetazoa" id="PPAI001904-PA"/>
    </source>
</evidence>
<protein>
    <recommendedName>
        <fullName evidence="1">CHK kinase-like domain-containing protein</fullName>
    </recommendedName>
</protein>
<dbReference type="PANTHER" id="PTHR11012:SF55">
    <property type="entry name" value="BHLH DOMAIN-CONTAINING PROTEIN"/>
    <property type="match status" value="1"/>
</dbReference>
<accession>A0A1B0D3I1</accession>
<dbReference type="EnsemblMetazoa" id="PPAI001904-RA">
    <property type="protein sequence ID" value="PPAI001904-PA"/>
    <property type="gene ID" value="PPAI001904"/>
</dbReference>
<evidence type="ECO:0000259" key="1">
    <source>
        <dbReference type="SMART" id="SM00587"/>
    </source>
</evidence>
<name>A0A1B0D3I1_PHLPP</name>
<dbReference type="Proteomes" id="UP000092462">
    <property type="component" value="Unassembled WGS sequence"/>
</dbReference>
<dbReference type="VEuPathDB" id="VectorBase:PPAPM1_011461"/>
<dbReference type="PANTHER" id="PTHR11012">
    <property type="entry name" value="PROTEIN KINASE-LIKE DOMAIN-CONTAINING"/>
    <property type="match status" value="1"/>
</dbReference>
<dbReference type="AlphaFoldDB" id="A0A1B0D3I1"/>
<dbReference type="Pfam" id="PF02958">
    <property type="entry name" value="EcKL"/>
    <property type="match status" value="1"/>
</dbReference>
<sequence length="414" mass="48194">MSDTLEVRDLASLLTPKLNGRKIMDCTTKNLTTVGDNYGSTMLSLTVKVGSEDGSEEECLQLVGKMCPTNKMLLDIFQVDITFTKEMTIYMVSVPEFLRLQEEENCPEDERLDMFIECYGSRTSLDPDTKSVDADAVLLLENVKVKGYIVGERSKGFDIEHTELILKNVAKFHAAPIALRYKNPEIFEQKVRCHLKKIDIDEGLTSEASAEMKKALKNELKSIPEVLQLFDVIDRQFEMCQERQGDLDFYEENPFNTICHNDLWVNNVMIAYDDHGKPTRVKIFDFQLIMYASLSIDVLFFLFTSVQNDILLEHFEYFLKFYFDEFCKSLKYFGCSLDDFTWEKFIEDFNKQAPYELYHLAAMTKILLIDKQKMAEKKEITDDTFSDADMVGPNYYEKLKLLILEYKKRNWLIK</sequence>
<dbReference type="Gene3D" id="3.90.1200.10">
    <property type="match status" value="1"/>
</dbReference>
<dbReference type="InterPro" id="IPR011009">
    <property type="entry name" value="Kinase-like_dom_sf"/>
</dbReference>
<feature type="domain" description="CHK kinase-like" evidence="1">
    <location>
        <begin position="138"/>
        <end position="332"/>
    </location>
</feature>
<evidence type="ECO:0000313" key="3">
    <source>
        <dbReference type="Proteomes" id="UP000092462"/>
    </source>
</evidence>
<dbReference type="EMBL" id="AJVK01010980">
    <property type="status" value="NOT_ANNOTATED_CDS"/>
    <property type="molecule type" value="Genomic_DNA"/>
</dbReference>
<dbReference type="SUPFAM" id="SSF56112">
    <property type="entry name" value="Protein kinase-like (PK-like)"/>
    <property type="match status" value="1"/>
</dbReference>
<dbReference type="VEuPathDB" id="VectorBase:PPAI001904"/>
<organism evidence="2 3">
    <name type="scientific">Phlebotomus papatasi</name>
    <name type="common">Sandfly</name>
    <dbReference type="NCBI Taxonomy" id="29031"/>
    <lineage>
        <taxon>Eukaryota</taxon>
        <taxon>Metazoa</taxon>
        <taxon>Ecdysozoa</taxon>
        <taxon>Arthropoda</taxon>
        <taxon>Hexapoda</taxon>
        <taxon>Insecta</taxon>
        <taxon>Pterygota</taxon>
        <taxon>Neoptera</taxon>
        <taxon>Endopterygota</taxon>
        <taxon>Diptera</taxon>
        <taxon>Nematocera</taxon>
        <taxon>Psychodoidea</taxon>
        <taxon>Psychodidae</taxon>
        <taxon>Phlebotomus</taxon>
        <taxon>Phlebotomus</taxon>
    </lineage>
</organism>
<proteinExistence type="predicted"/>
<dbReference type="InterPro" id="IPR004119">
    <property type="entry name" value="EcKL"/>
</dbReference>
<dbReference type="InterPro" id="IPR015897">
    <property type="entry name" value="CHK_kinase-like"/>
</dbReference>
<keyword evidence="3" id="KW-1185">Reference proteome</keyword>
<dbReference type="SMART" id="SM00587">
    <property type="entry name" value="CHK"/>
    <property type="match status" value="1"/>
</dbReference>
<reference evidence="2" key="1">
    <citation type="submission" date="2022-08" db="UniProtKB">
        <authorList>
            <consortium name="EnsemblMetazoa"/>
        </authorList>
    </citation>
    <scope>IDENTIFICATION</scope>
    <source>
        <strain evidence="2">Israel</strain>
    </source>
</reference>